<comment type="subcellular location">
    <subcellularLocation>
        <location evidence="1">Cell membrane</location>
        <topology evidence="1">Multi-pass membrane protein</topology>
    </subcellularLocation>
</comment>
<evidence type="ECO:0000256" key="5">
    <source>
        <dbReference type="ARBA" id="ARBA00022989"/>
    </source>
</evidence>
<keyword evidence="10" id="KW-0807">Transducer</keyword>
<reference evidence="14" key="2">
    <citation type="journal article" date="2023" name="BMC Genomics">
        <title>Pest status, molecular evolution, and epigenetic factors derived from the genome assembly of Frankliniella fusca, a thysanopteran phytovirus vector.</title>
        <authorList>
            <person name="Catto M.A."/>
            <person name="Labadie P.E."/>
            <person name="Jacobson A.L."/>
            <person name="Kennedy G.G."/>
            <person name="Srinivasan R."/>
            <person name="Hunt B.G."/>
        </authorList>
    </citation>
    <scope>NUCLEOTIDE SEQUENCE</scope>
    <source>
        <strain evidence="14">PL_HMW_Pooled</strain>
    </source>
</reference>
<dbReference type="InterPro" id="IPR000276">
    <property type="entry name" value="GPCR_Rhodpsn"/>
</dbReference>
<keyword evidence="7 12" id="KW-0472">Membrane</keyword>
<keyword evidence="9 14" id="KW-0675">Receptor</keyword>
<keyword evidence="8" id="KW-1015">Disulfide bond</keyword>
<dbReference type="PANTHER" id="PTHR24248">
    <property type="entry name" value="ADRENERGIC RECEPTOR-RELATED G-PROTEIN COUPLED RECEPTOR"/>
    <property type="match status" value="1"/>
</dbReference>
<evidence type="ECO:0000256" key="4">
    <source>
        <dbReference type="ARBA" id="ARBA00022692"/>
    </source>
</evidence>
<dbReference type="Proteomes" id="UP001219518">
    <property type="component" value="Unassembled WGS sequence"/>
</dbReference>
<protein>
    <submittedName>
        <fullName evidence="14">5-hydroxytryptamine receptor 2A</fullName>
    </submittedName>
</protein>
<proteinExistence type="inferred from homology"/>
<feature type="transmembrane region" description="Helical" evidence="12">
    <location>
        <begin position="137"/>
        <end position="161"/>
    </location>
</feature>
<dbReference type="SUPFAM" id="SSF81321">
    <property type="entry name" value="Family A G protein-coupled receptor-like"/>
    <property type="match status" value="1"/>
</dbReference>
<evidence type="ECO:0000313" key="15">
    <source>
        <dbReference type="Proteomes" id="UP001219518"/>
    </source>
</evidence>
<evidence type="ECO:0000256" key="8">
    <source>
        <dbReference type="ARBA" id="ARBA00023157"/>
    </source>
</evidence>
<dbReference type="PANTHER" id="PTHR24248:SF199">
    <property type="entry name" value="IP13425P-RELATED"/>
    <property type="match status" value="1"/>
</dbReference>
<feature type="transmembrane region" description="Helical" evidence="12">
    <location>
        <begin position="173"/>
        <end position="197"/>
    </location>
</feature>
<keyword evidence="15" id="KW-1185">Reference proteome</keyword>
<evidence type="ECO:0000256" key="9">
    <source>
        <dbReference type="ARBA" id="ARBA00023170"/>
    </source>
</evidence>
<keyword evidence="6" id="KW-0297">G-protein coupled receptor</keyword>
<comment type="caution">
    <text evidence="14">The sequence shown here is derived from an EMBL/GenBank/DDBJ whole genome shotgun (WGS) entry which is preliminary data.</text>
</comment>
<dbReference type="PROSITE" id="PS50262">
    <property type="entry name" value="G_PROTEIN_RECEP_F1_2"/>
    <property type="match status" value="1"/>
</dbReference>
<dbReference type="PRINTS" id="PR00237">
    <property type="entry name" value="GPCRRHODOPSN"/>
</dbReference>
<dbReference type="GO" id="GO:0005886">
    <property type="term" value="C:plasma membrane"/>
    <property type="evidence" value="ECO:0007669"/>
    <property type="project" value="UniProtKB-SubCell"/>
</dbReference>
<sequence>MYGKHHGESLMWHEDLGPEAPLGLLGPAWGASPAPLGMLLFANGSSPRGPSHPHAPSGPHAAPGPGPIGPLEATRTTHNVATAVDDAVATATSYPPWPATWDSWDVNATWATAFGNGSLSGGEPLGPQDQGQDHNNWWALLALFLVLATAAGNILVCLAITWERRLQNVTNYFLMSLAITDLMVAVLVMPVGILTLVKGERELRHATGPCHQRDRQSRRTAARCVGRGVRVTGAPSAQPAQRSAALHAVIPNKASDK</sequence>
<feature type="domain" description="G-protein coupled receptors family 1 profile" evidence="13">
    <location>
        <begin position="152"/>
        <end position="210"/>
    </location>
</feature>
<keyword evidence="5 12" id="KW-1133">Transmembrane helix</keyword>
<organism evidence="14 15">
    <name type="scientific">Frankliniella fusca</name>
    <dbReference type="NCBI Taxonomy" id="407009"/>
    <lineage>
        <taxon>Eukaryota</taxon>
        <taxon>Metazoa</taxon>
        <taxon>Ecdysozoa</taxon>
        <taxon>Arthropoda</taxon>
        <taxon>Hexapoda</taxon>
        <taxon>Insecta</taxon>
        <taxon>Pterygota</taxon>
        <taxon>Neoptera</taxon>
        <taxon>Paraneoptera</taxon>
        <taxon>Thysanoptera</taxon>
        <taxon>Terebrantia</taxon>
        <taxon>Thripoidea</taxon>
        <taxon>Thripidae</taxon>
        <taxon>Frankliniella</taxon>
    </lineage>
</organism>
<evidence type="ECO:0000256" key="12">
    <source>
        <dbReference type="SAM" id="Phobius"/>
    </source>
</evidence>
<evidence type="ECO:0000256" key="2">
    <source>
        <dbReference type="ARBA" id="ARBA00010663"/>
    </source>
</evidence>
<keyword evidence="4 12" id="KW-0812">Transmembrane</keyword>
<reference evidence="14" key="1">
    <citation type="submission" date="2021-07" db="EMBL/GenBank/DDBJ databases">
        <authorList>
            <person name="Catto M.A."/>
            <person name="Jacobson A."/>
            <person name="Kennedy G."/>
            <person name="Labadie P."/>
            <person name="Hunt B.G."/>
            <person name="Srinivasan R."/>
        </authorList>
    </citation>
    <scope>NUCLEOTIDE SEQUENCE</scope>
    <source>
        <strain evidence="14">PL_HMW_Pooled</strain>
        <tissue evidence="14">Head</tissue>
    </source>
</reference>
<evidence type="ECO:0000256" key="1">
    <source>
        <dbReference type="ARBA" id="ARBA00004651"/>
    </source>
</evidence>
<name>A0AAE1HKN9_9NEOP</name>
<feature type="compositionally biased region" description="Low complexity" evidence="11">
    <location>
        <begin position="44"/>
        <end position="61"/>
    </location>
</feature>
<evidence type="ECO:0000256" key="3">
    <source>
        <dbReference type="ARBA" id="ARBA00022475"/>
    </source>
</evidence>
<keyword evidence="3" id="KW-1003">Cell membrane</keyword>
<evidence type="ECO:0000256" key="10">
    <source>
        <dbReference type="ARBA" id="ARBA00023224"/>
    </source>
</evidence>
<evidence type="ECO:0000256" key="7">
    <source>
        <dbReference type="ARBA" id="ARBA00023136"/>
    </source>
</evidence>
<feature type="region of interest" description="Disordered" evidence="11">
    <location>
        <begin position="41"/>
        <end position="73"/>
    </location>
</feature>
<dbReference type="GO" id="GO:0043410">
    <property type="term" value="P:positive regulation of MAPK cascade"/>
    <property type="evidence" value="ECO:0007669"/>
    <property type="project" value="TreeGrafter"/>
</dbReference>
<dbReference type="GO" id="GO:0004993">
    <property type="term" value="F:G protein-coupled serotonin receptor activity"/>
    <property type="evidence" value="ECO:0007669"/>
    <property type="project" value="UniProtKB-ARBA"/>
</dbReference>
<dbReference type="Gene3D" id="1.20.1070.10">
    <property type="entry name" value="Rhodopsin 7-helix transmembrane proteins"/>
    <property type="match status" value="1"/>
</dbReference>
<dbReference type="GO" id="GO:0071880">
    <property type="term" value="P:adenylate cyclase-activating adrenergic receptor signaling pathway"/>
    <property type="evidence" value="ECO:0007669"/>
    <property type="project" value="TreeGrafter"/>
</dbReference>
<evidence type="ECO:0000256" key="6">
    <source>
        <dbReference type="ARBA" id="ARBA00023040"/>
    </source>
</evidence>
<dbReference type="InterPro" id="IPR017452">
    <property type="entry name" value="GPCR_Rhodpsn_7TM"/>
</dbReference>
<evidence type="ECO:0000259" key="13">
    <source>
        <dbReference type="PROSITE" id="PS50262"/>
    </source>
</evidence>
<evidence type="ECO:0000256" key="11">
    <source>
        <dbReference type="SAM" id="MobiDB-lite"/>
    </source>
</evidence>
<dbReference type="EMBL" id="JAHWGI010001134">
    <property type="protein sequence ID" value="KAK3922913.1"/>
    <property type="molecule type" value="Genomic_DNA"/>
</dbReference>
<gene>
    <name evidence="14" type="ORF">KUF71_001572</name>
</gene>
<dbReference type="AlphaFoldDB" id="A0AAE1HKN9"/>
<dbReference type="Pfam" id="PF00001">
    <property type="entry name" value="7tm_1"/>
    <property type="match status" value="1"/>
</dbReference>
<accession>A0AAE1HKN9</accession>
<evidence type="ECO:0000313" key="14">
    <source>
        <dbReference type="EMBL" id="KAK3922913.1"/>
    </source>
</evidence>
<comment type="similarity">
    <text evidence="2">Belongs to the G-protein coupled receptor 1 family.</text>
</comment>